<evidence type="ECO:0000313" key="2">
    <source>
        <dbReference type="EMBL" id="SJL03165.1"/>
    </source>
</evidence>
<name>A0A284R3A7_ARMOS</name>
<dbReference type="STRING" id="47428.A0A284R3A7"/>
<dbReference type="PANTHER" id="PTHR47570:SF1">
    <property type="entry name" value="ZINC ION BINDING PROTEIN"/>
    <property type="match status" value="1"/>
</dbReference>
<dbReference type="PANTHER" id="PTHR47570">
    <property type="entry name" value="ZINC ION BINDING PROTEIN"/>
    <property type="match status" value="1"/>
</dbReference>
<keyword evidence="3" id="KW-1185">Reference proteome</keyword>
<protein>
    <recommendedName>
        <fullName evidence="1">Mitochondrial splicing suppressor 51-like C-terminal domain-containing protein</fullName>
    </recommendedName>
</protein>
<sequence length="456" mass="51162">MISQDKRLRELCKSEWNRVKGDPSMRVRGFQSVPKRCMTCRKVCVNKPVVCEGCHSIFYCSTACRDANRQDRLLPFSDDFFPGHEKDCAKFKGYGEKFPAFKSLLDQFPWARYDEEGVFQEGIVRESRGVLGSGSEFGYWAICDPATCGCALDDVCSDNLIKLGALPDEKAGWKLPDEEIPWLKDARMKVPEFPATFEDSWKGYYEWRQLPLDSPAALLLQWPMSMFMCLRELGFVEGAPELDAPRRKLRVHCIGAADEMAVLPLFGELALLLPSTDLEITFISKEALMCARSALMEGIVDNLCPCAFEYTASGSLGAGTVRILLEGRTALYDPLNNPLFTNDPPDAIIALNAGLAAYPQWYSVYLGALTKQIPFAITEYCEQSLSTTHSAIRMAAQKYPGTDQSSAWYKDMVAMRPEWKMNPFMCPGMMLDKIPTASLPYAQNAFVYVVTPGRRD</sequence>
<evidence type="ECO:0000313" key="3">
    <source>
        <dbReference type="Proteomes" id="UP000219338"/>
    </source>
</evidence>
<dbReference type="InterPro" id="IPR046824">
    <property type="entry name" value="Mss51-like_C"/>
</dbReference>
<accession>A0A284R3A7</accession>
<dbReference type="AlphaFoldDB" id="A0A284R3A7"/>
<reference evidence="3" key="1">
    <citation type="journal article" date="2017" name="Nat. Ecol. Evol.">
        <title>Genome expansion and lineage-specific genetic innovations in the forest pathogenic fungi Armillaria.</title>
        <authorList>
            <person name="Sipos G."/>
            <person name="Prasanna A.N."/>
            <person name="Walter M.C."/>
            <person name="O'Connor E."/>
            <person name="Balint B."/>
            <person name="Krizsan K."/>
            <person name="Kiss B."/>
            <person name="Hess J."/>
            <person name="Varga T."/>
            <person name="Slot J."/>
            <person name="Riley R."/>
            <person name="Boka B."/>
            <person name="Rigling D."/>
            <person name="Barry K."/>
            <person name="Lee J."/>
            <person name="Mihaltcheva S."/>
            <person name="LaButti K."/>
            <person name="Lipzen A."/>
            <person name="Waldron R."/>
            <person name="Moloney N.M."/>
            <person name="Sperisen C."/>
            <person name="Kredics L."/>
            <person name="Vagvoelgyi C."/>
            <person name="Patrignani A."/>
            <person name="Fitzpatrick D."/>
            <person name="Nagy I."/>
            <person name="Doyle S."/>
            <person name="Anderson J.B."/>
            <person name="Grigoriev I.V."/>
            <person name="Gueldener U."/>
            <person name="Muensterkoetter M."/>
            <person name="Nagy L.G."/>
        </authorList>
    </citation>
    <scope>NUCLEOTIDE SEQUENCE [LARGE SCALE GENOMIC DNA]</scope>
    <source>
        <strain evidence="3">C18/9</strain>
    </source>
</reference>
<organism evidence="2 3">
    <name type="scientific">Armillaria ostoyae</name>
    <name type="common">Armillaria root rot fungus</name>
    <dbReference type="NCBI Taxonomy" id="47428"/>
    <lineage>
        <taxon>Eukaryota</taxon>
        <taxon>Fungi</taxon>
        <taxon>Dikarya</taxon>
        <taxon>Basidiomycota</taxon>
        <taxon>Agaricomycotina</taxon>
        <taxon>Agaricomycetes</taxon>
        <taxon>Agaricomycetidae</taxon>
        <taxon>Agaricales</taxon>
        <taxon>Marasmiineae</taxon>
        <taxon>Physalacriaceae</taxon>
        <taxon>Armillaria</taxon>
    </lineage>
</organism>
<gene>
    <name evidence="2" type="ORF">ARMOST_06511</name>
</gene>
<dbReference type="EMBL" id="FUEG01000004">
    <property type="protein sequence ID" value="SJL03165.1"/>
    <property type="molecule type" value="Genomic_DNA"/>
</dbReference>
<dbReference type="OMA" id="NPFMCPG"/>
<dbReference type="Proteomes" id="UP000219338">
    <property type="component" value="Unassembled WGS sequence"/>
</dbReference>
<evidence type="ECO:0000259" key="1">
    <source>
        <dbReference type="Pfam" id="PF20179"/>
    </source>
</evidence>
<proteinExistence type="predicted"/>
<feature type="domain" description="Mitochondrial splicing suppressor 51-like C-terminal" evidence="1">
    <location>
        <begin position="240"/>
        <end position="429"/>
    </location>
</feature>
<dbReference type="OrthoDB" id="432970at2759"/>
<dbReference type="SUPFAM" id="SSF144232">
    <property type="entry name" value="HIT/MYND zinc finger-like"/>
    <property type="match status" value="1"/>
</dbReference>
<dbReference type="Pfam" id="PF20179">
    <property type="entry name" value="MSS51_C"/>
    <property type="match status" value="1"/>
</dbReference>